<comment type="caution">
    <text evidence="1">The sequence shown here is derived from an EMBL/GenBank/DDBJ whole genome shotgun (WGS) entry which is preliminary data.</text>
</comment>
<dbReference type="Proteomes" id="UP000316714">
    <property type="component" value="Unassembled WGS sequence"/>
</dbReference>
<dbReference type="EMBL" id="SIHJ01000003">
    <property type="protein sequence ID" value="TWT32528.1"/>
    <property type="molecule type" value="Genomic_DNA"/>
</dbReference>
<dbReference type="RefSeq" id="WP_146567976.1">
    <property type="nucleotide sequence ID" value="NZ_SIHJ01000003.1"/>
</dbReference>
<gene>
    <name evidence="1" type="ORF">KOR34_42910</name>
</gene>
<dbReference type="OrthoDB" id="194151at2"/>
<protein>
    <recommendedName>
        <fullName evidence="3">GCN5 family acetyltransferase</fullName>
    </recommendedName>
</protein>
<reference evidence="1 2" key="1">
    <citation type="submission" date="2019-02" db="EMBL/GenBank/DDBJ databases">
        <title>Deep-cultivation of Planctomycetes and their phenomic and genomic characterization uncovers novel biology.</title>
        <authorList>
            <person name="Wiegand S."/>
            <person name="Jogler M."/>
            <person name="Boedeker C."/>
            <person name="Pinto D."/>
            <person name="Vollmers J."/>
            <person name="Rivas-Marin E."/>
            <person name="Kohn T."/>
            <person name="Peeters S.H."/>
            <person name="Heuer A."/>
            <person name="Rast P."/>
            <person name="Oberbeckmann S."/>
            <person name="Bunk B."/>
            <person name="Jeske O."/>
            <person name="Meyerdierks A."/>
            <person name="Storesund J.E."/>
            <person name="Kallscheuer N."/>
            <person name="Luecker S."/>
            <person name="Lage O.M."/>
            <person name="Pohl T."/>
            <person name="Merkel B.J."/>
            <person name="Hornburger P."/>
            <person name="Mueller R.-W."/>
            <person name="Bruemmer F."/>
            <person name="Labrenz M."/>
            <person name="Spormann A.M."/>
            <person name="Op Den Camp H."/>
            <person name="Overmann J."/>
            <person name="Amann R."/>
            <person name="Jetten M.S.M."/>
            <person name="Mascher T."/>
            <person name="Medema M.H."/>
            <person name="Devos D.P."/>
            <person name="Kaster A.-K."/>
            <person name="Ovreas L."/>
            <person name="Rohde M."/>
            <person name="Galperin M.Y."/>
            <person name="Jogler C."/>
        </authorList>
    </citation>
    <scope>NUCLEOTIDE SEQUENCE [LARGE SCALE GENOMIC DNA]</scope>
    <source>
        <strain evidence="1 2">KOR34</strain>
    </source>
</reference>
<evidence type="ECO:0000313" key="1">
    <source>
        <dbReference type="EMBL" id="TWT32528.1"/>
    </source>
</evidence>
<proteinExistence type="predicted"/>
<keyword evidence="2" id="KW-1185">Reference proteome</keyword>
<dbReference type="AlphaFoldDB" id="A0A5C5V227"/>
<sequence length="140" mass="15641">MNPPAVLDPDAVGTYPALAKAGGGYVWDEVLEYRVWCYPAKGAADECNGSDYYYSFGSYDEAHRFCQQTAGAEEVLALVLQREYLDEPAPGEFIHVAQERVTEWPVEFLSRPRRTAQTIPDFLSPSAPPNRLDILRGLVE</sequence>
<organism evidence="1 2">
    <name type="scientific">Posidoniimonas corsicana</name>
    <dbReference type="NCBI Taxonomy" id="1938618"/>
    <lineage>
        <taxon>Bacteria</taxon>
        <taxon>Pseudomonadati</taxon>
        <taxon>Planctomycetota</taxon>
        <taxon>Planctomycetia</taxon>
        <taxon>Pirellulales</taxon>
        <taxon>Lacipirellulaceae</taxon>
        <taxon>Posidoniimonas</taxon>
    </lineage>
</organism>
<evidence type="ECO:0000313" key="2">
    <source>
        <dbReference type="Proteomes" id="UP000316714"/>
    </source>
</evidence>
<name>A0A5C5V227_9BACT</name>
<accession>A0A5C5V227</accession>
<evidence type="ECO:0008006" key="3">
    <source>
        <dbReference type="Google" id="ProtNLM"/>
    </source>
</evidence>